<dbReference type="EMBL" id="JAIBCX010000015">
    <property type="protein sequence ID" value="MCJ8353870.1"/>
    <property type="molecule type" value="Genomic_DNA"/>
</dbReference>
<dbReference type="AlphaFoldDB" id="A0AAW5ERF9"/>
<reference evidence="2" key="2">
    <citation type="journal article" date="2021" name="Polymers (Basel)">
        <title>Highly Stretchable Bacterial Cellulose Produced by Komagataeibacter hansenii SI1.</title>
        <authorList>
            <person name="Cielecka I."/>
            <person name="Ryngajllo M."/>
            <person name="Maniukiewicz W."/>
            <person name="Bielecki S."/>
        </authorList>
    </citation>
    <scope>NUCLEOTIDE SEQUENCE</scope>
    <source>
        <strain evidence="2">SI1</strain>
    </source>
</reference>
<proteinExistence type="predicted"/>
<dbReference type="NCBIfam" id="TIGR00099">
    <property type="entry name" value="Cof-subfamily"/>
    <property type="match status" value="1"/>
</dbReference>
<keyword evidence="3" id="KW-1185">Reference proteome</keyword>
<evidence type="ECO:0000313" key="3">
    <source>
        <dbReference type="Proteomes" id="UP000319478"/>
    </source>
</evidence>
<dbReference type="InterPro" id="IPR006379">
    <property type="entry name" value="HAD-SF_hydro_IIB"/>
</dbReference>
<dbReference type="GO" id="GO:0016791">
    <property type="term" value="F:phosphatase activity"/>
    <property type="evidence" value="ECO:0007669"/>
    <property type="project" value="TreeGrafter"/>
</dbReference>
<organism evidence="2 4">
    <name type="scientific">Novacetimonas hansenii</name>
    <name type="common">Komagataeibacter hansenii</name>
    <dbReference type="NCBI Taxonomy" id="436"/>
    <lineage>
        <taxon>Bacteria</taxon>
        <taxon>Pseudomonadati</taxon>
        <taxon>Pseudomonadota</taxon>
        <taxon>Alphaproteobacteria</taxon>
        <taxon>Acetobacterales</taxon>
        <taxon>Acetobacteraceae</taxon>
        <taxon>Novacetimonas</taxon>
    </lineage>
</organism>
<dbReference type="EMBL" id="BJNN01000018">
    <property type="protein sequence ID" value="GEC62380.1"/>
    <property type="molecule type" value="Genomic_DNA"/>
</dbReference>
<dbReference type="NCBIfam" id="TIGR01484">
    <property type="entry name" value="HAD-SF-IIB"/>
    <property type="match status" value="1"/>
</dbReference>
<evidence type="ECO:0000313" key="1">
    <source>
        <dbReference type="EMBL" id="GEC62380.1"/>
    </source>
</evidence>
<dbReference type="RefSeq" id="WP_003617304.1">
    <property type="nucleotide sequence ID" value="NZ_BJNN01000018.1"/>
</dbReference>
<dbReference type="GO" id="GO:0005829">
    <property type="term" value="C:cytosol"/>
    <property type="evidence" value="ECO:0007669"/>
    <property type="project" value="TreeGrafter"/>
</dbReference>
<dbReference type="Proteomes" id="UP000319478">
    <property type="component" value="Unassembled WGS sequence"/>
</dbReference>
<accession>A0AAW5ERF9</accession>
<dbReference type="PROSITE" id="PS01228">
    <property type="entry name" value="COF_1"/>
    <property type="match status" value="1"/>
</dbReference>
<dbReference type="Gene3D" id="3.40.50.1000">
    <property type="entry name" value="HAD superfamily/HAD-like"/>
    <property type="match status" value="1"/>
</dbReference>
<evidence type="ECO:0000313" key="2">
    <source>
        <dbReference type="EMBL" id="MCJ8353870.1"/>
    </source>
</evidence>
<dbReference type="GO" id="GO:0000287">
    <property type="term" value="F:magnesium ion binding"/>
    <property type="evidence" value="ECO:0007669"/>
    <property type="project" value="TreeGrafter"/>
</dbReference>
<dbReference type="Proteomes" id="UP001202887">
    <property type="component" value="Unassembled WGS sequence"/>
</dbReference>
<reference evidence="2" key="3">
    <citation type="submission" date="2022-03" db="EMBL/GenBank/DDBJ databases">
        <authorList>
            <person name="Ryngajllo M."/>
            <person name="Jacek P."/>
            <person name="Kubiak K."/>
        </authorList>
    </citation>
    <scope>NUCLEOTIDE SEQUENCE</scope>
    <source>
        <strain evidence="2">SI1</strain>
    </source>
</reference>
<dbReference type="Pfam" id="PF08282">
    <property type="entry name" value="Hydrolase_3"/>
    <property type="match status" value="1"/>
</dbReference>
<dbReference type="Gene3D" id="3.30.1240.10">
    <property type="match status" value="1"/>
</dbReference>
<dbReference type="InterPro" id="IPR000150">
    <property type="entry name" value="Cof"/>
</dbReference>
<gene>
    <name evidence="1" type="ORF">GHA01_02290</name>
    <name evidence="2" type="ORF">K1W68_07695</name>
</gene>
<dbReference type="InterPro" id="IPR036412">
    <property type="entry name" value="HAD-like_sf"/>
</dbReference>
<comment type="caution">
    <text evidence="2">The sequence shown here is derived from an EMBL/GenBank/DDBJ whole genome shotgun (WGS) entry which is preliminary data.</text>
</comment>
<dbReference type="CDD" id="cd07516">
    <property type="entry name" value="HAD_Pase"/>
    <property type="match status" value="1"/>
</dbReference>
<dbReference type="PANTHER" id="PTHR10000">
    <property type="entry name" value="PHOSPHOSERINE PHOSPHATASE"/>
    <property type="match status" value="1"/>
</dbReference>
<reference evidence="1 3" key="1">
    <citation type="submission" date="2019-06" db="EMBL/GenBank/DDBJ databases">
        <title>Whole genome shotgun sequence of Komagataeibacter hansenii NBRC 14820.</title>
        <authorList>
            <person name="Hosoyama A."/>
            <person name="Uohara A."/>
            <person name="Ohji S."/>
            <person name="Ichikawa N."/>
        </authorList>
    </citation>
    <scope>NUCLEOTIDE SEQUENCE [LARGE SCALE GENOMIC DNA]</scope>
    <source>
        <strain evidence="1 3">NBRC 14820</strain>
    </source>
</reference>
<sequence length="285" mass="30724">MQPVGTQAAGSQATPATGQQIRLVLADVDGTLVTKDKILTPRAIRAVERLRERGIVFAITSGRPPKGMEMLIGPLKIDQPIAGFNGGMMVRPDFSVIEARTLTADVARTVIGIIRDHKADPWVYNGNDWIVSDIKAPHVAREQWTVKFPPKVGVIGEDLDQVVKITGVSDDLDLMKRLEHDLQQALGDTASAALSQPYYVDVTNRDANKGGVVMTLERLLGIPAAQMVTLGDQPNDVLMFRKSGMSIAMGQASPEVQKQATHVSTSCEEEGFANGIEKFVLGDAG</sequence>
<protein>
    <submittedName>
        <fullName evidence="2">Cof-type HAD-IIB family hydrolase</fullName>
    </submittedName>
    <submittedName>
        <fullName evidence="1">Haloacid dehalogenase</fullName>
    </submittedName>
</protein>
<dbReference type="PANTHER" id="PTHR10000:SF8">
    <property type="entry name" value="HAD SUPERFAMILY HYDROLASE-LIKE, TYPE 3"/>
    <property type="match status" value="1"/>
</dbReference>
<dbReference type="SFLD" id="SFLDS00003">
    <property type="entry name" value="Haloacid_Dehalogenase"/>
    <property type="match status" value="1"/>
</dbReference>
<evidence type="ECO:0000313" key="4">
    <source>
        <dbReference type="Proteomes" id="UP001202887"/>
    </source>
</evidence>
<dbReference type="SUPFAM" id="SSF56784">
    <property type="entry name" value="HAD-like"/>
    <property type="match status" value="1"/>
</dbReference>
<dbReference type="InterPro" id="IPR023214">
    <property type="entry name" value="HAD_sf"/>
</dbReference>
<keyword evidence="2" id="KW-0378">Hydrolase</keyword>
<name>A0AAW5ERF9_NOVHA</name>
<dbReference type="SFLD" id="SFLDG01140">
    <property type="entry name" value="C2.B:_Phosphomannomutase_and_P"/>
    <property type="match status" value="1"/>
</dbReference>